<dbReference type="InterPro" id="IPR000731">
    <property type="entry name" value="SSD"/>
</dbReference>
<protein>
    <submittedName>
        <fullName evidence="8">MMPL family transporter</fullName>
    </submittedName>
</protein>
<feature type="transmembrane region" description="Helical" evidence="6">
    <location>
        <begin position="358"/>
        <end position="381"/>
    </location>
</feature>
<reference evidence="8 9" key="1">
    <citation type="submission" date="2019-08" db="EMBL/GenBank/DDBJ databases">
        <title>Genomes of Antarctic Bizionia species.</title>
        <authorList>
            <person name="Bowman J.P."/>
        </authorList>
    </citation>
    <scope>NUCLEOTIDE SEQUENCE [LARGE SCALE GENOMIC DNA]</scope>
    <source>
        <strain evidence="8 9">HFD</strain>
    </source>
</reference>
<dbReference type="InterPro" id="IPR004869">
    <property type="entry name" value="MMPL_dom"/>
</dbReference>
<dbReference type="AlphaFoldDB" id="A0A8H2QFM3"/>
<keyword evidence="3 6" id="KW-0812">Transmembrane</keyword>
<comment type="subcellular location">
    <subcellularLocation>
        <location evidence="1">Cell membrane</location>
        <topology evidence="1">Multi-pass membrane protein</topology>
    </subcellularLocation>
</comment>
<keyword evidence="5 6" id="KW-0472">Membrane</keyword>
<feature type="transmembrane region" description="Helical" evidence="6">
    <location>
        <begin position="672"/>
        <end position="692"/>
    </location>
</feature>
<feature type="transmembrane region" description="Helical" evidence="6">
    <location>
        <begin position="281"/>
        <end position="302"/>
    </location>
</feature>
<keyword evidence="2" id="KW-1003">Cell membrane</keyword>
<feature type="transmembrane region" description="Helical" evidence="6">
    <location>
        <begin position="644"/>
        <end position="666"/>
    </location>
</feature>
<dbReference type="PANTHER" id="PTHR33406:SF12">
    <property type="entry name" value="BLR2997 PROTEIN"/>
    <property type="match status" value="1"/>
</dbReference>
<dbReference type="PROSITE" id="PS50156">
    <property type="entry name" value="SSD"/>
    <property type="match status" value="2"/>
</dbReference>
<gene>
    <name evidence="8" type="ORF">ES676_06620</name>
</gene>
<feature type="transmembrane region" description="Helical" evidence="6">
    <location>
        <begin position="743"/>
        <end position="769"/>
    </location>
</feature>
<evidence type="ECO:0000256" key="3">
    <source>
        <dbReference type="ARBA" id="ARBA00022692"/>
    </source>
</evidence>
<keyword evidence="4 6" id="KW-1133">Transmembrane helix</keyword>
<feature type="transmembrane region" description="Helical" evidence="6">
    <location>
        <begin position="322"/>
        <end position="346"/>
    </location>
</feature>
<dbReference type="PANTHER" id="PTHR33406">
    <property type="entry name" value="MEMBRANE PROTEIN MJ1562-RELATED"/>
    <property type="match status" value="1"/>
</dbReference>
<evidence type="ECO:0000256" key="4">
    <source>
        <dbReference type="ARBA" id="ARBA00022989"/>
    </source>
</evidence>
<evidence type="ECO:0000256" key="5">
    <source>
        <dbReference type="ARBA" id="ARBA00023136"/>
    </source>
</evidence>
<dbReference type="RefSeq" id="WP_148369541.1">
    <property type="nucleotide sequence ID" value="NZ_VSKM01000005.1"/>
</dbReference>
<keyword evidence="9" id="KW-1185">Reference proteome</keyword>
<feature type="transmembrane region" description="Helical" evidence="6">
    <location>
        <begin position="713"/>
        <end position="737"/>
    </location>
</feature>
<feature type="transmembrane region" description="Helical" evidence="6">
    <location>
        <begin position="413"/>
        <end position="431"/>
    </location>
</feature>
<dbReference type="PRINTS" id="PR00702">
    <property type="entry name" value="ACRIFLAVINRP"/>
</dbReference>
<feature type="transmembrane region" description="Helical" evidence="6">
    <location>
        <begin position="229"/>
        <end position="248"/>
    </location>
</feature>
<dbReference type="InterPro" id="IPR001036">
    <property type="entry name" value="Acrflvin-R"/>
</dbReference>
<name>A0A8H2QFM3_9FLAO</name>
<dbReference type="SUPFAM" id="SSF82866">
    <property type="entry name" value="Multidrug efflux transporter AcrB transmembrane domain"/>
    <property type="match status" value="2"/>
</dbReference>
<feature type="transmembrane region" description="Helical" evidence="6">
    <location>
        <begin position="21"/>
        <end position="39"/>
    </location>
</feature>
<comment type="caution">
    <text evidence="8">The sequence shown here is derived from an EMBL/GenBank/DDBJ whole genome shotgun (WGS) entry which is preliminary data.</text>
</comment>
<dbReference type="Gene3D" id="1.20.1640.10">
    <property type="entry name" value="Multidrug efflux transporter AcrB transmembrane domain"/>
    <property type="match status" value="2"/>
</dbReference>
<dbReference type="InterPro" id="IPR050545">
    <property type="entry name" value="Mycobact_MmpL"/>
</dbReference>
<dbReference type="GO" id="GO:0005886">
    <property type="term" value="C:plasma membrane"/>
    <property type="evidence" value="ECO:0007669"/>
    <property type="project" value="UniProtKB-SubCell"/>
</dbReference>
<evidence type="ECO:0000256" key="1">
    <source>
        <dbReference type="ARBA" id="ARBA00004651"/>
    </source>
</evidence>
<dbReference type="GO" id="GO:0022857">
    <property type="term" value="F:transmembrane transporter activity"/>
    <property type="evidence" value="ECO:0007669"/>
    <property type="project" value="InterPro"/>
</dbReference>
<proteinExistence type="predicted"/>
<sequence>MSKLKTSRFWDTVARLILRNKIGILITVVLITILFSTQWKHMRFTYTEANLLPDDHEVNIEYNKFLNIFGEEGNLIVLGVKDSTLFTVDKLNAWNALSDTFRNDDEVITVASIKDLQKLVKDTENQKFNLVPFIKNSVHSQTQIDTLQYELFTQYPFYDNFLYNKETKTIRSAIYLKKDIVNTPARKDFVVDKLIERIKVFEKETNIDVRISGMPYIRTLNSQNIVDEIGLFVGGALLVTSIIFFLFFRSFRATLISLVVVCIGVMWTLGILGFLKYEITVLTALIPPLIIVIGIPNCIFLINKYQQEVKSHGNKVKSLQRVITKVGNATLMTNITTASGFATFIITDSTLLKEFGIVASLSIIAIFILCLLIIPIIYTFLPYPKERHLEHLNKRWVGSFVDWTERMVKEKRIAIYITVCCLVITCIIGIYKIKISGSLLEDMPKNTEFYKDIRFFEKEFNGIMPLEIMINTKREKGVMKSSTLKRMDALEDLIIDTPELSRPISIVSLVKYSKQAFYNGNPKYYQLPTKQEEAFILPYLKNSTSGETTILNDFVDSTGQYARITSFMKDIGTDKMEEIESDIEAKIKKLFPADKYDVIVTGKALVFQKGTTYLVKNLALSLSLAILLIALFMAYMFRSFRMIIVSLIPNLLPLVVTAGLMGYLGVPIKPSTILVFSIAFGISVDDTIHFLAKYRQELQANNWKIKKSVYGALRETGVSMFYTSIVLFFGFSIFMISSFGGTVALGALVSITLLFAMLSNLLLLPSLLLSLERSIANKQILKKPTINIIPGESEGDFNTDATDDKK</sequence>
<evidence type="ECO:0000259" key="7">
    <source>
        <dbReference type="PROSITE" id="PS50156"/>
    </source>
</evidence>
<feature type="transmembrane region" description="Helical" evidence="6">
    <location>
        <begin position="255"/>
        <end position="275"/>
    </location>
</feature>
<evidence type="ECO:0000313" key="8">
    <source>
        <dbReference type="EMBL" id="TYB76121.1"/>
    </source>
</evidence>
<organism evidence="8 9">
    <name type="scientific">Bizionia saleffrena</name>
    <dbReference type="NCBI Taxonomy" id="291189"/>
    <lineage>
        <taxon>Bacteria</taxon>
        <taxon>Pseudomonadati</taxon>
        <taxon>Bacteroidota</taxon>
        <taxon>Flavobacteriia</taxon>
        <taxon>Flavobacteriales</taxon>
        <taxon>Flavobacteriaceae</taxon>
        <taxon>Bizionia</taxon>
    </lineage>
</organism>
<dbReference type="Proteomes" id="UP000323324">
    <property type="component" value="Unassembled WGS sequence"/>
</dbReference>
<dbReference type="EMBL" id="VSKM01000005">
    <property type="protein sequence ID" value="TYB76121.1"/>
    <property type="molecule type" value="Genomic_DNA"/>
</dbReference>
<dbReference type="Pfam" id="PF03176">
    <property type="entry name" value="MMPL"/>
    <property type="match status" value="2"/>
</dbReference>
<feature type="transmembrane region" description="Helical" evidence="6">
    <location>
        <begin position="618"/>
        <end position="637"/>
    </location>
</feature>
<feature type="domain" description="SSD" evidence="7">
    <location>
        <begin position="644"/>
        <end position="770"/>
    </location>
</feature>
<accession>A0A8H2QFM3</accession>
<evidence type="ECO:0000256" key="6">
    <source>
        <dbReference type="SAM" id="Phobius"/>
    </source>
</evidence>
<evidence type="ECO:0000313" key="9">
    <source>
        <dbReference type="Proteomes" id="UP000323324"/>
    </source>
</evidence>
<evidence type="ECO:0000256" key="2">
    <source>
        <dbReference type="ARBA" id="ARBA00022475"/>
    </source>
</evidence>
<feature type="domain" description="SSD" evidence="7">
    <location>
        <begin position="255"/>
        <end position="380"/>
    </location>
</feature>